<organism evidence="2 3">
    <name type="scientific">Candidatus Vampirococcus lugosii</name>
    <dbReference type="NCBI Taxonomy" id="2789015"/>
    <lineage>
        <taxon>Bacteria</taxon>
        <taxon>Candidatus Absconditibacteriota</taxon>
        <taxon>Vampirococcus</taxon>
    </lineage>
</organism>
<keyword evidence="1" id="KW-0472">Membrane</keyword>
<keyword evidence="1" id="KW-1133">Transmembrane helix</keyword>
<dbReference type="InterPro" id="IPR007163">
    <property type="entry name" value="VCA0040-like"/>
</dbReference>
<dbReference type="EMBL" id="JAEDAM010000047">
    <property type="protein sequence ID" value="MBS8122153.1"/>
    <property type="molecule type" value="Genomic_DNA"/>
</dbReference>
<feature type="transmembrane region" description="Helical" evidence="1">
    <location>
        <begin position="113"/>
        <end position="130"/>
    </location>
</feature>
<evidence type="ECO:0000313" key="2">
    <source>
        <dbReference type="EMBL" id="MBS8122153.1"/>
    </source>
</evidence>
<feature type="transmembrane region" description="Helical" evidence="1">
    <location>
        <begin position="83"/>
        <end position="101"/>
    </location>
</feature>
<protein>
    <submittedName>
        <fullName evidence="2">Membrane protein</fullName>
    </submittedName>
</protein>
<keyword evidence="3" id="KW-1185">Reference proteome</keyword>
<keyword evidence="1" id="KW-0812">Transmembrane</keyword>
<evidence type="ECO:0000313" key="3">
    <source>
        <dbReference type="Proteomes" id="UP000680365"/>
    </source>
</evidence>
<feature type="transmembrane region" description="Helical" evidence="1">
    <location>
        <begin position="193"/>
        <end position="215"/>
    </location>
</feature>
<feature type="transmembrane region" description="Helical" evidence="1">
    <location>
        <begin position="248"/>
        <end position="267"/>
    </location>
</feature>
<feature type="transmembrane region" description="Helical" evidence="1">
    <location>
        <begin position="150"/>
        <end position="173"/>
    </location>
</feature>
<feature type="transmembrane region" description="Helical" evidence="1">
    <location>
        <begin position="12"/>
        <end position="32"/>
    </location>
</feature>
<accession>A0ABS5QN52</accession>
<dbReference type="Pfam" id="PF04018">
    <property type="entry name" value="VCA0040-like"/>
    <property type="match status" value="1"/>
</dbReference>
<feature type="transmembrane region" description="Helical" evidence="1">
    <location>
        <begin position="221"/>
        <end position="241"/>
    </location>
</feature>
<gene>
    <name evidence="2" type="ORF">VAMP_141n15</name>
</gene>
<dbReference type="PANTHER" id="PTHR37308:SF1">
    <property type="entry name" value="POLYPRENYL-PHOSPHATE TRANSPORTER"/>
    <property type="match status" value="1"/>
</dbReference>
<dbReference type="RefSeq" id="WP_213349418.1">
    <property type="nucleotide sequence ID" value="NZ_JAEDAM010000047.1"/>
</dbReference>
<proteinExistence type="predicted"/>
<dbReference type="Proteomes" id="UP000680365">
    <property type="component" value="Unassembled WGS sequence"/>
</dbReference>
<dbReference type="PANTHER" id="PTHR37308">
    <property type="entry name" value="INTEGRAL MEMBRANE PROTEIN"/>
    <property type="match status" value="1"/>
</dbReference>
<comment type="caution">
    <text evidence="2">The sequence shown here is derived from an EMBL/GenBank/DDBJ whole genome shotgun (WGS) entry which is preliminary data.</text>
</comment>
<evidence type="ECO:0000256" key="1">
    <source>
        <dbReference type="SAM" id="Phobius"/>
    </source>
</evidence>
<name>A0ABS5QN52_9BACT</name>
<reference evidence="2 3" key="1">
    <citation type="journal article" date="2021" name="Nat. Commun.">
        <title>Reductive evolution and unique predatory mode in the CPR bacterium Vampirococcus lugosii.</title>
        <authorList>
            <person name="Moreira D."/>
            <person name="Zivanovic Y."/>
            <person name="Lopez-Archilla A.I."/>
            <person name="Iniesto M."/>
            <person name="Lopez-Garcia P."/>
        </authorList>
    </citation>
    <scope>NUCLEOTIDE SEQUENCE [LARGE SCALE GENOMIC DNA]</scope>
    <source>
        <strain evidence="2">Chiprana</strain>
    </source>
</reference>
<sequence>MFLNLLKGMLIGIANIIPGLSGGTMAVILGIYKELTKSISNIITDSKNRKKYFLFLSIIGIGALIGIFIFSYIFSALIDSYEIYTNIFIIGIILGSIPYLYKNIPNNKLSISKILVFLIGLFSVLLLFYFGSGDLYSNSDTNGIIYNIKLFFSGFVAAASMIIPGFSGSMMLLILGEYENILSFVKDFVFDKLFIIGFGAIIGIILSARVIYYILNSSFASHFYYIIIAMVLASSFTLIPFKNIYNIYVYIILIIIFIIGFSISFYFPKILLNIKNKKSQQ</sequence>
<feature type="transmembrane region" description="Helical" evidence="1">
    <location>
        <begin position="53"/>
        <end position="77"/>
    </location>
</feature>